<evidence type="ECO:0000256" key="5">
    <source>
        <dbReference type="SAM" id="MobiDB-lite"/>
    </source>
</evidence>
<keyword evidence="8" id="KW-1185">Reference proteome</keyword>
<feature type="transmembrane region" description="Helical" evidence="6">
    <location>
        <begin position="189"/>
        <end position="207"/>
    </location>
</feature>
<comment type="subcellular location">
    <subcellularLocation>
        <location evidence="1">Membrane</location>
        <topology evidence="1">Multi-pass membrane protein</topology>
    </subcellularLocation>
</comment>
<dbReference type="InterPro" id="IPR004695">
    <property type="entry name" value="SLAC1/Mae1/Ssu1/TehA"/>
</dbReference>
<feature type="transmembrane region" description="Helical" evidence="6">
    <location>
        <begin position="157"/>
        <end position="177"/>
    </location>
</feature>
<protein>
    <submittedName>
        <fullName evidence="7">C4-dicarboxylate ABC transporter</fullName>
    </submittedName>
</protein>
<dbReference type="PANTHER" id="PTHR37955:SF1">
    <property type="entry name" value="DEP DOMAIN-CONTAINING PROTEIN"/>
    <property type="match status" value="1"/>
</dbReference>
<evidence type="ECO:0000313" key="7">
    <source>
        <dbReference type="EMBL" id="NKC33743.1"/>
    </source>
</evidence>
<dbReference type="InterPro" id="IPR052951">
    <property type="entry name" value="Tellurite_res_ion_channel"/>
</dbReference>
<reference evidence="7 8" key="1">
    <citation type="submission" date="2020-03" db="EMBL/GenBank/DDBJ databases">
        <title>Roseomonas selenitidurans sp. nov. isolated from urban soil.</title>
        <authorList>
            <person name="Liu H."/>
        </authorList>
    </citation>
    <scope>NUCLEOTIDE SEQUENCE [LARGE SCALE GENOMIC DNA]</scope>
    <source>
        <strain evidence="7 8">BU-1</strain>
    </source>
</reference>
<evidence type="ECO:0000256" key="3">
    <source>
        <dbReference type="ARBA" id="ARBA00022989"/>
    </source>
</evidence>
<feature type="region of interest" description="Disordered" evidence="5">
    <location>
        <begin position="30"/>
        <end position="50"/>
    </location>
</feature>
<evidence type="ECO:0000256" key="4">
    <source>
        <dbReference type="ARBA" id="ARBA00023136"/>
    </source>
</evidence>
<dbReference type="RefSeq" id="WP_168034466.1">
    <property type="nucleotide sequence ID" value="NZ_JAAVNE010000053.1"/>
</dbReference>
<dbReference type="Pfam" id="PF03595">
    <property type="entry name" value="SLAC1"/>
    <property type="match status" value="1"/>
</dbReference>
<gene>
    <name evidence="7" type="ORF">HEQ75_22965</name>
</gene>
<feature type="transmembrane region" description="Helical" evidence="6">
    <location>
        <begin position="333"/>
        <end position="352"/>
    </location>
</feature>
<name>A0ABX1EDA6_9PROT</name>
<feature type="transmembrane region" description="Helical" evidence="6">
    <location>
        <begin position="219"/>
        <end position="240"/>
    </location>
</feature>
<keyword evidence="3 6" id="KW-1133">Transmembrane helix</keyword>
<feature type="transmembrane region" description="Helical" evidence="6">
    <location>
        <begin position="96"/>
        <end position="117"/>
    </location>
</feature>
<evidence type="ECO:0000256" key="2">
    <source>
        <dbReference type="ARBA" id="ARBA00022692"/>
    </source>
</evidence>
<evidence type="ECO:0000313" key="8">
    <source>
        <dbReference type="Proteomes" id="UP000787635"/>
    </source>
</evidence>
<dbReference type="PANTHER" id="PTHR37955">
    <property type="entry name" value="TELLURITE RESISTANCE PROTEIN TEHA"/>
    <property type="match status" value="1"/>
</dbReference>
<feature type="transmembrane region" description="Helical" evidence="6">
    <location>
        <begin position="308"/>
        <end position="327"/>
    </location>
</feature>
<feature type="compositionally biased region" description="Pro residues" evidence="5">
    <location>
        <begin position="36"/>
        <end position="50"/>
    </location>
</feature>
<comment type="caution">
    <text evidence="7">The sequence shown here is derived from an EMBL/GenBank/DDBJ whole genome shotgun (WGS) entry which is preliminary data.</text>
</comment>
<keyword evidence="4 6" id="KW-0472">Membrane</keyword>
<dbReference type="InterPro" id="IPR038665">
    <property type="entry name" value="Voltage-dep_anion_channel_sf"/>
</dbReference>
<dbReference type="Gene3D" id="1.50.10.150">
    <property type="entry name" value="Voltage-dependent anion channel"/>
    <property type="match status" value="1"/>
</dbReference>
<feature type="transmembrane region" description="Helical" evidence="6">
    <location>
        <begin position="129"/>
        <end position="151"/>
    </location>
</feature>
<organism evidence="7 8">
    <name type="scientific">Falsiroseomonas selenitidurans</name>
    <dbReference type="NCBI Taxonomy" id="2716335"/>
    <lineage>
        <taxon>Bacteria</taxon>
        <taxon>Pseudomonadati</taxon>
        <taxon>Pseudomonadota</taxon>
        <taxon>Alphaproteobacteria</taxon>
        <taxon>Acetobacterales</taxon>
        <taxon>Roseomonadaceae</taxon>
        <taxon>Falsiroseomonas</taxon>
    </lineage>
</organism>
<sequence>MMPAPDPEAAPLSVPAEAVAFAPAPSGALPVQGVPMPDPPPPAPRPAPAVPVPHAPPGLAHLPLPLLVLPMGLGGVGLAWREAAASLGAPAFPGEAMLLLTGLVWLLVVGLQGLRLLRHPAAMAAEFRHPVRVAFLAAPTIGLMILAGGLWPHAPGLGAALWCLSVPLHLLVAMLILRRLLAGRGEVAMLAPPLLIPFVGNILAPLFGARMGFLDASWMMFGVGFLLWLMVVPLLLYRLVAGPALPQAMRPSVAIFLAPPAVGALTLLALTGDAGHASLAVAGVALLVAVALISLAGEFRRVPFSLSWWSFTFPSAAFAAMLMALGFHPLLGWAALALATVLTGWIAWRTALAARAGVFLRPEA</sequence>
<proteinExistence type="predicted"/>
<evidence type="ECO:0000256" key="6">
    <source>
        <dbReference type="SAM" id="Phobius"/>
    </source>
</evidence>
<accession>A0ABX1EDA6</accession>
<feature type="transmembrane region" description="Helical" evidence="6">
    <location>
        <begin position="252"/>
        <end position="271"/>
    </location>
</feature>
<keyword evidence="2 6" id="KW-0812">Transmembrane</keyword>
<dbReference type="EMBL" id="JAAVNE010000053">
    <property type="protein sequence ID" value="NKC33743.1"/>
    <property type="molecule type" value="Genomic_DNA"/>
</dbReference>
<evidence type="ECO:0000256" key="1">
    <source>
        <dbReference type="ARBA" id="ARBA00004141"/>
    </source>
</evidence>
<feature type="transmembrane region" description="Helical" evidence="6">
    <location>
        <begin position="277"/>
        <end position="296"/>
    </location>
</feature>
<dbReference type="Proteomes" id="UP000787635">
    <property type="component" value="Unassembled WGS sequence"/>
</dbReference>